<sequence>MSRLRKIKETVSGKSSTDKAYLHTRLTSGQRNFQINNQIVHSIPFVPRSWISDRNQTGSTLKKTPIVLLMFWKVGFTRALHPRRLHV</sequence>
<evidence type="ECO:0000313" key="1">
    <source>
        <dbReference type="EMBL" id="GIY97169.1"/>
    </source>
</evidence>
<gene>
    <name evidence="1" type="ORF">CEXT_652891</name>
</gene>
<protein>
    <submittedName>
        <fullName evidence="1">Uncharacterized protein</fullName>
    </submittedName>
</protein>
<dbReference type="EMBL" id="BPLR01000748">
    <property type="protein sequence ID" value="GIY97169.1"/>
    <property type="molecule type" value="Genomic_DNA"/>
</dbReference>
<keyword evidence="2" id="KW-1185">Reference proteome</keyword>
<dbReference type="Proteomes" id="UP001054945">
    <property type="component" value="Unassembled WGS sequence"/>
</dbReference>
<dbReference type="AlphaFoldDB" id="A0AAV4XTB7"/>
<reference evidence="1 2" key="1">
    <citation type="submission" date="2021-06" db="EMBL/GenBank/DDBJ databases">
        <title>Caerostris extrusa draft genome.</title>
        <authorList>
            <person name="Kono N."/>
            <person name="Arakawa K."/>
        </authorList>
    </citation>
    <scope>NUCLEOTIDE SEQUENCE [LARGE SCALE GENOMIC DNA]</scope>
</reference>
<evidence type="ECO:0000313" key="2">
    <source>
        <dbReference type="Proteomes" id="UP001054945"/>
    </source>
</evidence>
<comment type="caution">
    <text evidence="1">The sequence shown here is derived from an EMBL/GenBank/DDBJ whole genome shotgun (WGS) entry which is preliminary data.</text>
</comment>
<organism evidence="1 2">
    <name type="scientific">Caerostris extrusa</name>
    <name type="common">Bark spider</name>
    <name type="synonym">Caerostris bankana</name>
    <dbReference type="NCBI Taxonomy" id="172846"/>
    <lineage>
        <taxon>Eukaryota</taxon>
        <taxon>Metazoa</taxon>
        <taxon>Ecdysozoa</taxon>
        <taxon>Arthropoda</taxon>
        <taxon>Chelicerata</taxon>
        <taxon>Arachnida</taxon>
        <taxon>Araneae</taxon>
        <taxon>Araneomorphae</taxon>
        <taxon>Entelegynae</taxon>
        <taxon>Araneoidea</taxon>
        <taxon>Araneidae</taxon>
        <taxon>Caerostris</taxon>
    </lineage>
</organism>
<accession>A0AAV4XTB7</accession>
<proteinExistence type="predicted"/>
<name>A0AAV4XTB7_CAEEX</name>